<reference evidence="2 3" key="1">
    <citation type="submission" date="2018-08" db="EMBL/GenBank/DDBJ databases">
        <title>A genome reference for cultivated species of the human gut microbiota.</title>
        <authorList>
            <person name="Zou Y."/>
            <person name="Xue W."/>
            <person name="Luo G."/>
        </authorList>
    </citation>
    <scope>NUCLEOTIDE SEQUENCE [LARGE SCALE GENOMIC DNA]</scope>
    <source>
        <strain evidence="2 3">AM31-10</strain>
    </source>
</reference>
<comment type="caution">
    <text evidence="2">The sequence shown here is derived from an EMBL/GenBank/DDBJ whole genome shotgun (WGS) entry which is preliminary data.</text>
</comment>
<feature type="transmembrane region" description="Helical" evidence="1">
    <location>
        <begin position="63"/>
        <end position="82"/>
    </location>
</feature>
<proteinExistence type="predicted"/>
<evidence type="ECO:0000313" key="2">
    <source>
        <dbReference type="EMBL" id="RHD49778.1"/>
    </source>
</evidence>
<protein>
    <submittedName>
        <fullName evidence="2">Uncharacterized protein</fullName>
    </submittedName>
</protein>
<keyword evidence="1" id="KW-0472">Membrane</keyword>
<organism evidence="2 3">
    <name type="scientific">Phocaeicola plebeius</name>
    <dbReference type="NCBI Taxonomy" id="310297"/>
    <lineage>
        <taxon>Bacteria</taxon>
        <taxon>Pseudomonadati</taxon>
        <taxon>Bacteroidota</taxon>
        <taxon>Bacteroidia</taxon>
        <taxon>Bacteroidales</taxon>
        <taxon>Bacteroidaceae</taxon>
        <taxon>Phocaeicola</taxon>
    </lineage>
</organism>
<accession>A0A414FLG0</accession>
<dbReference type="Proteomes" id="UP000284361">
    <property type="component" value="Unassembled WGS sequence"/>
</dbReference>
<feature type="transmembrane region" description="Helical" evidence="1">
    <location>
        <begin position="103"/>
        <end position="122"/>
    </location>
</feature>
<name>A0A414FLG0_9BACT</name>
<keyword evidence="1" id="KW-0812">Transmembrane</keyword>
<evidence type="ECO:0000313" key="3">
    <source>
        <dbReference type="Proteomes" id="UP000284361"/>
    </source>
</evidence>
<keyword evidence="1" id="KW-1133">Transmembrane helix</keyword>
<sequence>MNWYKYWYYTIFFLYDSICKSPNLNKESAVGLFSVTIYMVIAIINSVLYSIFDCNITKDLCHIYSHLLLSLVIYCFNGFLFWSEKKARLERSIYREISKQKKNLLFIILTIVVFAIYFYVLFNYREYLLLIY</sequence>
<dbReference type="EMBL" id="QSJG01000037">
    <property type="protein sequence ID" value="RHD49778.1"/>
    <property type="molecule type" value="Genomic_DNA"/>
</dbReference>
<dbReference type="AlphaFoldDB" id="A0A414FLG0"/>
<gene>
    <name evidence="2" type="ORF">DW789_13635</name>
</gene>
<evidence type="ECO:0000256" key="1">
    <source>
        <dbReference type="SAM" id="Phobius"/>
    </source>
</evidence>
<feature type="transmembrane region" description="Helical" evidence="1">
    <location>
        <begin position="30"/>
        <end position="51"/>
    </location>
</feature>